<evidence type="ECO:0000256" key="6">
    <source>
        <dbReference type="ARBA" id="ARBA00023285"/>
    </source>
</evidence>
<evidence type="ECO:0000313" key="12">
    <source>
        <dbReference type="Proteomes" id="UP000030428"/>
    </source>
</evidence>
<feature type="domain" description="CBS" evidence="10">
    <location>
        <begin position="135"/>
        <end position="192"/>
    </location>
</feature>
<keyword evidence="3" id="KW-0677">Repeat</keyword>
<evidence type="ECO:0000256" key="8">
    <source>
        <dbReference type="ARBA" id="ARBA00040729"/>
    </source>
</evidence>
<dbReference type="Pfam" id="PF00571">
    <property type="entry name" value="CBS"/>
    <property type="match status" value="2"/>
</dbReference>
<dbReference type="Proteomes" id="UP000030428">
    <property type="component" value="Unassembled WGS sequence"/>
</dbReference>
<organism evidence="11 12">
    <name type="scientific">Candidatus Thiomargarita nelsonii</name>
    <dbReference type="NCBI Taxonomy" id="1003181"/>
    <lineage>
        <taxon>Bacteria</taxon>
        <taxon>Pseudomonadati</taxon>
        <taxon>Pseudomonadota</taxon>
        <taxon>Gammaproteobacteria</taxon>
        <taxon>Thiotrichales</taxon>
        <taxon>Thiotrichaceae</taxon>
        <taxon>Thiomargarita</taxon>
    </lineage>
</organism>
<proteinExistence type="inferred from homology"/>
<dbReference type="AlphaFoldDB" id="A0A0A6PR38"/>
<evidence type="ECO:0000256" key="4">
    <source>
        <dbReference type="ARBA" id="ARBA00022842"/>
    </source>
</evidence>
<evidence type="ECO:0000256" key="2">
    <source>
        <dbReference type="ARBA" id="ARBA00022448"/>
    </source>
</evidence>
<evidence type="ECO:0000313" key="11">
    <source>
        <dbReference type="EMBL" id="KHD08483.1"/>
    </source>
</evidence>
<name>A0A0A6PR38_9GAMM</name>
<evidence type="ECO:0000256" key="5">
    <source>
        <dbReference type="ARBA" id="ARBA00023122"/>
    </source>
</evidence>
<keyword evidence="6" id="KW-0170">Cobalt</keyword>
<dbReference type="InterPro" id="IPR016169">
    <property type="entry name" value="FAD-bd_PCMH_sub2"/>
</dbReference>
<dbReference type="InterPro" id="IPR036318">
    <property type="entry name" value="FAD-bd_PCMH-like_sf"/>
</dbReference>
<dbReference type="PANTHER" id="PTHR22777:SF27">
    <property type="entry name" value="MAGNESIUM AND COBALT EFFLUX PROTEIN CORC"/>
    <property type="match status" value="1"/>
</dbReference>
<keyword evidence="2" id="KW-0813">Transport</keyword>
<dbReference type="Gene3D" id="3.10.580.10">
    <property type="entry name" value="CBS-domain"/>
    <property type="match status" value="1"/>
</dbReference>
<dbReference type="GO" id="GO:0005886">
    <property type="term" value="C:plasma membrane"/>
    <property type="evidence" value="ECO:0007669"/>
    <property type="project" value="TreeGrafter"/>
</dbReference>
<evidence type="ECO:0000256" key="7">
    <source>
        <dbReference type="ARBA" id="ARBA00037273"/>
    </source>
</evidence>
<feature type="domain" description="CBS" evidence="10">
    <location>
        <begin position="69"/>
        <end position="129"/>
    </location>
</feature>
<comment type="similarity">
    <text evidence="1">Belongs to the UPF0053 family.</text>
</comment>
<dbReference type="CDD" id="cd04590">
    <property type="entry name" value="CBS_pair_CorC_HlyC_assoc"/>
    <property type="match status" value="1"/>
</dbReference>
<dbReference type="InterPro" id="IPR044751">
    <property type="entry name" value="Ion_transp-like_CBS"/>
</dbReference>
<accession>A0A0A6PR38</accession>
<dbReference type="Pfam" id="PF21917">
    <property type="entry name" value="NMB0537_N"/>
    <property type="match status" value="1"/>
</dbReference>
<dbReference type="Pfam" id="PF03471">
    <property type="entry name" value="CorC_HlyC"/>
    <property type="match status" value="1"/>
</dbReference>
<evidence type="ECO:0000259" key="10">
    <source>
        <dbReference type="PROSITE" id="PS51371"/>
    </source>
</evidence>
<keyword evidence="12" id="KW-1185">Reference proteome</keyword>
<dbReference type="SUPFAM" id="SSF56176">
    <property type="entry name" value="FAD-binding/transporter-associated domain-like"/>
    <property type="match status" value="1"/>
</dbReference>
<dbReference type="PANTHER" id="PTHR22777">
    <property type="entry name" value="HEMOLYSIN-RELATED"/>
    <property type="match status" value="1"/>
</dbReference>
<dbReference type="SUPFAM" id="SSF54631">
    <property type="entry name" value="CBS-domain pair"/>
    <property type="match status" value="1"/>
</dbReference>
<reference evidence="11 12" key="1">
    <citation type="journal article" date="2016" name="Front. Microbiol.">
        <title>Single-Cell (Meta-)Genomics of a Dimorphic Candidatus Thiomargarita nelsonii Reveals Genomic Plasticity.</title>
        <authorList>
            <person name="Flood B.E."/>
            <person name="Fliss P."/>
            <person name="Jones D.S."/>
            <person name="Dick G.J."/>
            <person name="Jain S."/>
            <person name="Kaster A.K."/>
            <person name="Winkel M."/>
            <person name="Mussmann M."/>
            <person name="Bailey J."/>
        </authorList>
    </citation>
    <scope>NUCLEOTIDE SEQUENCE [LARGE SCALE GENOMIC DNA]</scope>
    <source>
        <strain evidence="11">Hydrate Ridge</strain>
    </source>
</reference>
<protein>
    <recommendedName>
        <fullName evidence="8">Magnesium and cobalt efflux protein CorC</fullName>
    </recommendedName>
</protein>
<evidence type="ECO:0000256" key="1">
    <source>
        <dbReference type="ARBA" id="ARBA00006337"/>
    </source>
</evidence>
<dbReference type="SMART" id="SM00116">
    <property type="entry name" value="CBS"/>
    <property type="match status" value="2"/>
</dbReference>
<dbReference type="EMBL" id="JSZA02000061">
    <property type="protein sequence ID" value="KHD08483.1"/>
    <property type="molecule type" value="Genomic_DNA"/>
</dbReference>
<dbReference type="InterPro" id="IPR046342">
    <property type="entry name" value="CBS_dom_sf"/>
</dbReference>
<dbReference type="PROSITE" id="PS51371">
    <property type="entry name" value="CBS"/>
    <property type="match status" value="2"/>
</dbReference>
<gene>
    <name evidence="11" type="ORF">PN36_16325</name>
</gene>
<dbReference type="GO" id="GO:0050660">
    <property type="term" value="F:flavin adenine dinucleotide binding"/>
    <property type="evidence" value="ECO:0007669"/>
    <property type="project" value="InterPro"/>
</dbReference>
<keyword evidence="4" id="KW-0460">Magnesium</keyword>
<evidence type="ECO:0000256" key="3">
    <source>
        <dbReference type="ARBA" id="ARBA00022737"/>
    </source>
</evidence>
<sequence length="285" mass="33150">MISIPYSHPLPAMSWFDRIKQHWFHEPQDKEQLVTQLHCAKQRELLSAETLEMIEGVLEVSKKHVRDVMIPRAQMDVLDLQAPPEVLVKEIVKTGHSRFPVIDDNRDDVQGIFLAKDLLDYYAKGNPDEFNMRDMMRPAVFIPESKRLNVLLREFRTSRNHMAIVVDEYSGVAGLVTIEDVIEEIVGEIDDEYDIDDEIFIKSTNNGLYTVQALTPIDEFNDYFKTQLNDEEFDTIGGLVIQAFGYVPKRGESIEFEGFHFEVMRADKRRIQWLRIKFISRHSSS</sequence>
<dbReference type="InterPro" id="IPR054115">
    <property type="entry name" value="CorC_N"/>
</dbReference>
<comment type="function">
    <text evidence="7">Plays a role in the transport of magnesium and cobalt ions.</text>
</comment>
<dbReference type="FunFam" id="3.10.580.10:FF:000002">
    <property type="entry name" value="Magnesium/cobalt efflux protein CorC"/>
    <property type="match status" value="1"/>
</dbReference>
<dbReference type="SMART" id="SM01091">
    <property type="entry name" value="CorC_HlyC"/>
    <property type="match status" value="1"/>
</dbReference>
<evidence type="ECO:0000256" key="9">
    <source>
        <dbReference type="PROSITE-ProRule" id="PRU00703"/>
    </source>
</evidence>
<dbReference type="InterPro" id="IPR005170">
    <property type="entry name" value="Transptr-assoc_dom"/>
</dbReference>
<dbReference type="InterPro" id="IPR000644">
    <property type="entry name" value="CBS_dom"/>
</dbReference>
<keyword evidence="5 9" id="KW-0129">CBS domain</keyword>
<comment type="caution">
    <text evidence="11">The sequence shown here is derived from an EMBL/GenBank/DDBJ whole genome shotgun (WGS) entry which is preliminary data.</text>
</comment>
<dbReference type="Gene3D" id="3.30.465.10">
    <property type="match status" value="1"/>
</dbReference>